<evidence type="ECO:0000259" key="6">
    <source>
        <dbReference type="SMART" id="SM00984"/>
    </source>
</evidence>
<dbReference type="PIRSF" id="PIRSF500136">
    <property type="entry name" value="UDP_ManNAc_DH"/>
    <property type="match status" value="1"/>
</dbReference>
<dbReference type="Gene3D" id="3.40.50.720">
    <property type="entry name" value="NAD(P)-binding Rossmann-like Domain"/>
    <property type="match status" value="2"/>
</dbReference>
<dbReference type="InterPro" id="IPR017476">
    <property type="entry name" value="UDP-Glc/GDP-Man"/>
</dbReference>
<dbReference type="Pfam" id="PF03721">
    <property type="entry name" value="UDPG_MGDP_dh_N"/>
    <property type="match status" value="1"/>
</dbReference>
<dbReference type="PIRSF" id="PIRSF000124">
    <property type="entry name" value="UDPglc_GDPman_dh"/>
    <property type="match status" value="1"/>
</dbReference>
<dbReference type="Proteomes" id="UP000199053">
    <property type="component" value="Unassembled WGS sequence"/>
</dbReference>
<dbReference type="Pfam" id="PF03720">
    <property type="entry name" value="UDPG_MGDP_dh_C"/>
    <property type="match status" value="1"/>
</dbReference>
<dbReference type="GO" id="GO:0000271">
    <property type="term" value="P:polysaccharide biosynthetic process"/>
    <property type="evidence" value="ECO:0007669"/>
    <property type="project" value="InterPro"/>
</dbReference>
<dbReference type="SMART" id="SM00984">
    <property type="entry name" value="UDPG_MGDP_dh_C"/>
    <property type="match status" value="1"/>
</dbReference>
<dbReference type="InterPro" id="IPR014027">
    <property type="entry name" value="UDP-Glc/GDP-Man_DH_C"/>
</dbReference>
<organism evidence="7 8">
    <name type="scientific">Maridesulfovibrio ferrireducens</name>
    <dbReference type="NCBI Taxonomy" id="246191"/>
    <lineage>
        <taxon>Bacteria</taxon>
        <taxon>Pseudomonadati</taxon>
        <taxon>Thermodesulfobacteriota</taxon>
        <taxon>Desulfovibrionia</taxon>
        <taxon>Desulfovibrionales</taxon>
        <taxon>Desulfovibrionaceae</taxon>
        <taxon>Maridesulfovibrio</taxon>
    </lineage>
</organism>
<sequence>MIKFEDIKDKKTYVAVVGLGYVGLPLAVALGRHFNVLGLDISEQRISELRTGYDRTAEVLETDFHNFVEFSSNPADLKKAGIIIIAVPTPIDEARNPDLRPVVGASTMVGQNMSEGTIVVYESTVYPGLTEDICIPILEKESGLEYQKEFGVGYSPERINPGDREHTLQTIVKVVAGSSDEVTELLDNLYSTIVTAGTHRASCIKVAEAAKVIENTQRDLNIALMNELSMIFDRLGIDTLDVLEAAGTKWNFLPFRPGLVGGHCIGVDPYYLTTKAEALGHHPQVILAGRKINDSVGKFLAETTIKQMIDGDSKVKNAKVGILGLTFKENVPDLRNTKVVDVVEELRSFGVNVLVHDPYADPKEAVEEYGLETVPFSEFKGLDALILAVSHKEYHSLGFDEIKSWFRKPENALVIDVKCFFDRDELTKAGIRFWRL</sequence>
<dbReference type="InterPro" id="IPR028359">
    <property type="entry name" value="UDP_ManNAc/GlcNAc_DH"/>
</dbReference>
<keyword evidence="5" id="KW-0812">Transmembrane</keyword>
<keyword evidence="2" id="KW-0560">Oxidoreductase</keyword>
<dbReference type="SUPFAM" id="SSF51735">
    <property type="entry name" value="NAD(P)-binding Rossmann-fold domains"/>
    <property type="match status" value="1"/>
</dbReference>
<evidence type="ECO:0000256" key="3">
    <source>
        <dbReference type="ARBA" id="ARBA00023027"/>
    </source>
</evidence>
<dbReference type="AlphaFoldDB" id="A0A1G9G412"/>
<accession>A0A1G9G412</accession>
<dbReference type="OrthoDB" id="9803238at2"/>
<dbReference type="STRING" id="246191.SAMN05660337_1822"/>
<dbReference type="InterPro" id="IPR014026">
    <property type="entry name" value="UDP-Glc/GDP-Man_DH_dimer"/>
</dbReference>
<feature type="transmembrane region" description="Helical" evidence="5">
    <location>
        <begin position="12"/>
        <end position="31"/>
    </location>
</feature>
<evidence type="ECO:0000256" key="5">
    <source>
        <dbReference type="SAM" id="Phobius"/>
    </source>
</evidence>
<dbReference type="Pfam" id="PF00984">
    <property type="entry name" value="UDPG_MGDP_dh"/>
    <property type="match status" value="1"/>
</dbReference>
<evidence type="ECO:0000256" key="1">
    <source>
        <dbReference type="ARBA" id="ARBA00006601"/>
    </source>
</evidence>
<feature type="domain" description="UDP-glucose/GDP-mannose dehydrogenase C-terminal" evidence="6">
    <location>
        <begin position="321"/>
        <end position="423"/>
    </location>
</feature>
<dbReference type="PANTHER" id="PTHR43491">
    <property type="entry name" value="UDP-N-ACETYL-D-MANNOSAMINE DEHYDROGENASE"/>
    <property type="match status" value="1"/>
</dbReference>
<evidence type="ECO:0000256" key="4">
    <source>
        <dbReference type="PIRNR" id="PIRNR000124"/>
    </source>
</evidence>
<dbReference type="GO" id="GO:0016616">
    <property type="term" value="F:oxidoreductase activity, acting on the CH-OH group of donors, NAD or NADP as acceptor"/>
    <property type="evidence" value="ECO:0007669"/>
    <property type="project" value="InterPro"/>
</dbReference>
<keyword evidence="8" id="KW-1185">Reference proteome</keyword>
<dbReference type="InterPro" id="IPR036220">
    <property type="entry name" value="UDP-Glc/GDP-Man_DH_C_sf"/>
</dbReference>
<keyword evidence="5" id="KW-0472">Membrane</keyword>
<evidence type="ECO:0000313" key="7">
    <source>
        <dbReference type="EMBL" id="SDK95342.1"/>
    </source>
</evidence>
<keyword evidence="5" id="KW-1133">Transmembrane helix</keyword>
<name>A0A1G9G412_9BACT</name>
<dbReference type="NCBIfam" id="TIGR03026">
    <property type="entry name" value="NDP-sugDHase"/>
    <property type="match status" value="1"/>
</dbReference>
<protein>
    <submittedName>
        <fullName evidence="7">UDP-N-acetyl-D-galactosamine dehydrogenase</fullName>
    </submittedName>
</protein>
<dbReference type="PANTHER" id="PTHR43491:SF2">
    <property type="entry name" value="UDP-N-ACETYL-D-MANNOSAMINE DEHYDROGENASE"/>
    <property type="match status" value="1"/>
</dbReference>
<dbReference type="InterPro" id="IPR036291">
    <property type="entry name" value="NAD(P)-bd_dom_sf"/>
</dbReference>
<dbReference type="SUPFAM" id="SSF52413">
    <property type="entry name" value="UDP-glucose/GDP-mannose dehydrogenase C-terminal domain"/>
    <property type="match status" value="1"/>
</dbReference>
<dbReference type="EMBL" id="FNGA01000002">
    <property type="protein sequence ID" value="SDK95342.1"/>
    <property type="molecule type" value="Genomic_DNA"/>
</dbReference>
<evidence type="ECO:0000313" key="8">
    <source>
        <dbReference type="Proteomes" id="UP000199053"/>
    </source>
</evidence>
<comment type="similarity">
    <text evidence="1 4">Belongs to the UDP-glucose/GDP-mannose dehydrogenase family.</text>
</comment>
<dbReference type="GO" id="GO:0051287">
    <property type="term" value="F:NAD binding"/>
    <property type="evidence" value="ECO:0007669"/>
    <property type="project" value="InterPro"/>
</dbReference>
<reference evidence="8" key="1">
    <citation type="submission" date="2016-10" db="EMBL/GenBank/DDBJ databases">
        <authorList>
            <person name="Varghese N."/>
            <person name="Submissions S."/>
        </authorList>
    </citation>
    <scope>NUCLEOTIDE SEQUENCE [LARGE SCALE GENOMIC DNA]</scope>
    <source>
        <strain evidence="8">DSM 16995</strain>
    </source>
</reference>
<dbReference type="GO" id="GO:0016628">
    <property type="term" value="F:oxidoreductase activity, acting on the CH-CH group of donors, NAD or NADP as acceptor"/>
    <property type="evidence" value="ECO:0007669"/>
    <property type="project" value="InterPro"/>
</dbReference>
<dbReference type="RefSeq" id="WP_092160260.1">
    <property type="nucleotide sequence ID" value="NZ_FNGA01000002.1"/>
</dbReference>
<keyword evidence="3" id="KW-0520">NAD</keyword>
<proteinExistence type="inferred from homology"/>
<dbReference type="InterPro" id="IPR001732">
    <property type="entry name" value="UDP-Glc/GDP-Man_DH_N"/>
</dbReference>
<dbReference type="InterPro" id="IPR008927">
    <property type="entry name" value="6-PGluconate_DH-like_C_sf"/>
</dbReference>
<dbReference type="SUPFAM" id="SSF48179">
    <property type="entry name" value="6-phosphogluconate dehydrogenase C-terminal domain-like"/>
    <property type="match status" value="1"/>
</dbReference>
<gene>
    <name evidence="7" type="ORF">SAMN05660337_1822</name>
</gene>
<evidence type="ECO:0000256" key="2">
    <source>
        <dbReference type="ARBA" id="ARBA00023002"/>
    </source>
</evidence>